<name>A0A2K8QNR7_9GAMM</name>
<keyword evidence="2" id="KW-1185">Reference proteome</keyword>
<proteinExistence type="predicted"/>
<accession>A0A2K8QNR7</accession>
<evidence type="ECO:0000313" key="1">
    <source>
        <dbReference type="EMBL" id="ATZ94715.1"/>
    </source>
</evidence>
<evidence type="ECO:0000313" key="2">
    <source>
        <dbReference type="Proteomes" id="UP000231901"/>
    </source>
</evidence>
<organism evidence="1 2">
    <name type="scientific">Dickeya fangzhongdai</name>
    <dbReference type="NCBI Taxonomy" id="1778540"/>
    <lineage>
        <taxon>Bacteria</taxon>
        <taxon>Pseudomonadati</taxon>
        <taxon>Pseudomonadota</taxon>
        <taxon>Gammaproteobacteria</taxon>
        <taxon>Enterobacterales</taxon>
        <taxon>Pectobacteriaceae</taxon>
        <taxon>Dickeya</taxon>
    </lineage>
</organism>
<dbReference type="EMBL" id="CP025003">
    <property type="protein sequence ID" value="ATZ94715.1"/>
    <property type="molecule type" value="Genomic_DNA"/>
</dbReference>
<sequence length="120" mass="13471">MSHIHGRVYGQVRDGCRRRSTSYLGTVIALFSRRIVWLMGSRITKERVLDARLIAVTRLIMSLVIKGQLNINVLACNSNYFGYTQGNESRSAPLSVRQYQPVVTDVHAGVGVTAYIPAFW</sequence>
<dbReference type="AlphaFoldDB" id="A0A2K8QNR7"/>
<dbReference type="Proteomes" id="UP000231901">
    <property type="component" value="Chromosome"/>
</dbReference>
<dbReference type="KEGG" id="dfn:CVE23_12440"/>
<gene>
    <name evidence="1" type="ORF">CVE23_12440</name>
</gene>
<protein>
    <submittedName>
        <fullName evidence="1">Uncharacterized protein</fullName>
    </submittedName>
</protein>
<reference evidence="2" key="1">
    <citation type="journal article" date="2018" name="Genome Announc.">
        <title>Complete genome sequence of a Dickeya fangzhongdai type strain causing bleeding canker of pear tree trunks.</title>
        <authorList>
            <person name="Zhao Y."/>
            <person name="Tian Y."/>
            <person name="Li X."/>
            <person name="Hu B."/>
        </authorList>
    </citation>
    <scope>NUCLEOTIDE SEQUENCE [LARGE SCALE GENOMIC DNA]</scope>
    <source>
        <strain evidence="2">DSM 101947</strain>
    </source>
</reference>